<feature type="transmembrane region" description="Helical" evidence="1">
    <location>
        <begin position="81"/>
        <end position="104"/>
    </location>
</feature>
<gene>
    <name evidence="3" type="ORF">BT96DRAFT_1026698</name>
</gene>
<evidence type="ECO:0000256" key="1">
    <source>
        <dbReference type="SAM" id="Phobius"/>
    </source>
</evidence>
<dbReference type="OrthoDB" id="3263055at2759"/>
<dbReference type="Pfam" id="PF20152">
    <property type="entry name" value="DUF6534"/>
    <property type="match status" value="1"/>
</dbReference>
<evidence type="ECO:0000259" key="2">
    <source>
        <dbReference type="Pfam" id="PF20152"/>
    </source>
</evidence>
<evidence type="ECO:0000313" key="3">
    <source>
        <dbReference type="EMBL" id="KAE9385092.1"/>
    </source>
</evidence>
<keyword evidence="1" id="KW-0812">Transmembrane</keyword>
<feature type="domain" description="DUF6534" evidence="2">
    <location>
        <begin position="165"/>
        <end position="251"/>
    </location>
</feature>
<name>A0A6A4GHI3_9AGAR</name>
<feature type="transmembrane region" description="Helical" evidence="1">
    <location>
        <begin position="116"/>
        <end position="139"/>
    </location>
</feature>
<dbReference type="InterPro" id="IPR045339">
    <property type="entry name" value="DUF6534"/>
</dbReference>
<dbReference type="AlphaFoldDB" id="A0A6A4GHI3"/>
<dbReference type="Proteomes" id="UP000799118">
    <property type="component" value="Unassembled WGS sequence"/>
</dbReference>
<sequence length="348" mass="37751">MFSALDNTFGAVIIGVIVASFLLGLSAVQAFIYFSQQNDPRPIRTLVTFVVLFDFIHQALISHTGYYYLVTNYTSPVALGTVIWSLLVEVLFNGFTAFLAQSFLTWKIYRLSERNLWLTGIASSIVLAEFACVTAFGAISLARVRTYVELAEDLKGLSITVNALAAAGDVLIAGILSVLFQTSKTGFRRSQTMLNRLTLFAVSTGALTSLCAVASLISILAAPDTFIYITFFFAMGRLYTNSLLATLNARNAIRRAGNNVQSTSDINIPVSSFGKTFKNAASFASKKFCTPGEIPIQVEITKHKRLGDFGSPQGSEYELSKTCSTGNLFQADIESNVSLPSPAHFNAV</sequence>
<proteinExistence type="predicted"/>
<feature type="transmembrane region" description="Helical" evidence="1">
    <location>
        <begin position="159"/>
        <end position="179"/>
    </location>
</feature>
<dbReference type="PANTHER" id="PTHR40465:SF1">
    <property type="entry name" value="DUF6534 DOMAIN-CONTAINING PROTEIN"/>
    <property type="match status" value="1"/>
</dbReference>
<feature type="transmembrane region" description="Helical" evidence="1">
    <location>
        <begin position="226"/>
        <end position="247"/>
    </location>
</feature>
<feature type="transmembrane region" description="Helical" evidence="1">
    <location>
        <begin position="12"/>
        <end position="34"/>
    </location>
</feature>
<keyword evidence="1" id="KW-0472">Membrane</keyword>
<keyword evidence="4" id="KW-1185">Reference proteome</keyword>
<reference evidence="3" key="1">
    <citation type="journal article" date="2019" name="Environ. Microbiol.">
        <title>Fungal ecological strategies reflected in gene transcription - a case study of two litter decomposers.</title>
        <authorList>
            <person name="Barbi F."/>
            <person name="Kohler A."/>
            <person name="Barry K."/>
            <person name="Baskaran P."/>
            <person name="Daum C."/>
            <person name="Fauchery L."/>
            <person name="Ihrmark K."/>
            <person name="Kuo A."/>
            <person name="LaButti K."/>
            <person name="Lipzen A."/>
            <person name="Morin E."/>
            <person name="Grigoriev I.V."/>
            <person name="Henrissat B."/>
            <person name="Lindahl B."/>
            <person name="Martin F."/>
        </authorList>
    </citation>
    <scope>NUCLEOTIDE SEQUENCE</scope>
    <source>
        <strain evidence="3">JB14</strain>
    </source>
</reference>
<evidence type="ECO:0000313" key="4">
    <source>
        <dbReference type="Proteomes" id="UP000799118"/>
    </source>
</evidence>
<keyword evidence="1" id="KW-1133">Transmembrane helix</keyword>
<accession>A0A6A4GHI3</accession>
<feature type="transmembrane region" description="Helical" evidence="1">
    <location>
        <begin position="46"/>
        <end position="69"/>
    </location>
</feature>
<organism evidence="3 4">
    <name type="scientific">Gymnopus androsaceus JB14</name>
    <dbReference type="NCBI Taxonomy" id="1447944"/>
    <lineage>
        <taxon>Eukaryota</taxon>
        <taxon>Fungi</taxon>
        <taxon>Dikarya</taxon>
        <taxon>Basidiomycota</taxon>
        <taxon>Agaricomycotina</taxon>
        <taxon>Agaricomycetes</taxon>
        <taxon>Agaricomycetidae</taxon>
        <taxon>Agaricales</taxon>
        <taxon>Marasmiineae</taxon>
        <taxon>Omphalotaceae</taxon>
        <taxon>Gymnopus</taxon>
    </lineage>
</organism>
<feature type="transmembrane region" description="Helical" evidence="1">
    <location>
        <begin position="199"/>
        <end position="220"/>
    </location>
</feature>
<dbReference type="EMBL" id="ML770031">
    <property type="protein sequence ID" value="KAE9385092.1"/>
    <property type="molecule type" value="Genomic_DNA"/>
</dbReference>
<dbReference type="PANTHER" id="PTHR40465">
    <property type="entry name" value="CHROMOSOME 1, WHOLE GENOME SHOTGUN SEQUENCE"/>
    <property type="match status" value="1"/>
</dbReference>
<protein>
    <recommendedName>
        <fullName evidence="2">DUF6534 domain-containing protein</fullName>
    </recommendedName>
</protein>